<evidence type="ECO:0000256" key="1">
    <source>
        <dbReference type="SAM" id="MobiDB-lite"/>
    </source>
</evidence>
<feature type="compositionally biased region" description="Polar residues" evidence="1">
    <location>
        <begin position="121"/>
        <end position="134"/>
    </location>
</feature>
<accession>A0A4C1YVF3</accession>
<dbReference type="OrthoDB" id="6421717at2759"/>
<name>A0A4C1YVF3_EUMVA</name>
<dbReference type="EMBL" id="BGZK01001363">
    <property type="protein sequence ID" value="GBP78265.1"/>
    <property type="molecule type" value="Genomic_DNA"/>
</dbReference>
<organism evidence="2 3">
    <name type="scientific">Eumeta variegata</name>
    <name type="common">Bagworm moth</name>
    <name type="synonym">Eumeta japonica</name>
    <dbReference type="NCBI Taxonomy" id="151549"/>
    <lineage>
        <taxon>Eukaryota</taxon>
        <taxon>Metazoa</taxon>
        <taxon>Ecdysozoa</taxon>
        <taxon>Arthropoda</taxon>
        <taxon>Hexapoda</taxon>
        <taxon>Insecta</taxon>
        <taxon>Pterygota</taxon>
        <taxon>Neoptera</taxon>
        <taxon>Endopterygota</taxon>
        <taxon>Lepidoptera</taxon>
        <taxon>Glossata</taxon>
        <taxon>Ditrysia</taxon>
        <taxon>Tineoidea</taxon>
        <taxon>Psychidae</taxon>
        <taxon>Oiketicinae</taxon>
        <taxon>Eumeta</taxon>
    </lineage>
</organism>
<dbReference type="STRING" id="151549.A0A4C1YVF3"/>
<dbReference type="Proteomes" id="UP000299102">
    <property type="component" value="Unassembled WGS sequence"/>
</dbReference>
<evidence type="ECO:0000313" key="3">
    <source>
        <dbReference type="Proteomes" id="UP000299102"/>
    </source>
</evidence>
<proteinExistence type="predicted"/>
<reference evidence="2 3" key="1">
    <citation type="journal article" date="2019" name="Commun. Biol.">
        <title>The bagworm genome reveals a unique fibroin gene that provides high tensile strength.</title>
        <authorList>
            <person name="Kono N."/>
            <person name="Nakamura H."/>
            <person name="Ohtoshi R."/>
            <person name="Tomita M."/>
            <person name="Numata K."/>
            <person name="Arakawa K."/>
        </authorList>
    </citation>
    <scope>NUCLEOTIDE SEQUENCE [LARGE SCALE GENOMIC DNA]</scope>
</reference>
<dbReference type="AlphaFoldDB" id="A0A4C1YVF3"/>
<evidence type="ECO:0000313" key="2">
    <source>
        <dbReference type="EMBL" id="GBP78265.1"/>
    </source>
</evidence>
<keyword evidence="3" id="KW-1185">Reference proteome</keyword>
<gene>
    <name evidence="2" type="ORF">EVAR_66296_1</name>
</gene>
<feature type="region of interest" description="Disordered" evidence="1">
    <location>
        <begin position="121"/>
        <end position="142"/>
    </location>
</feature>
<sequence>MISRVAVIGTLARKQVVSYPTRHTKLVRRLQHTTPFQRPAAPLDVVYSNSPESTPTEFFVDKLLYTSRTLGDLGYTRQENITDCVSFRVTTNACLGYCESWSLPSIVFGFKRHPVTSQRHANIGQMSRQRASQTVRRDAVGGQTLSRGRRMSMRPNRVSYKVLCLDGERNLVYKSATSCACYHCQKL</sequence>
<comment type="caution">
    <text evidence="2">The sequence shown here is derived from an EMBL/GenBank/DDBJ whole genome shotgun (WGS) entry which is preliminary data.</text>
</comment>
<protein>
    <submittedName>
        <fullName evidence="2">Thyrostimulin alpha-2 subunit</fullName>
    </submittedName>
</protein>